<accession>A0ABT1S0M0</accession>
<keyword evidence="1" id="KW-0547">Nucleotide-binding</keyword>
<evidence type="ECO:0000259" key="2">
    <source>
        <dbReference type="PROSITE" id="PS50975"/>
    </source>
</evidence>
<gene>
    <name evidence="3" type="ORF">NE695_11255</name>
</gene>
<dbReference type="Pfam" id="PF02655">
    <property type="entry name" value="ATP-grasp_3"/>
    <property type="match status" value="1"/>
</dbReference>
<protein>
    <submittedName>
        <fullName evidence="3">ATP-grasp domain-containing protein</fullName>
    </submittedName>
</protein>
<keyword evidence="4" id="KW-1185">Reference proteome</keyword>
<keyword evidence="1" id="KW-0067">ATP-binding</keyword>
<dbReference type="Proteomes" id="UP001524473">
    <property type="component" value="Unassembled WGS sequence"/>
</dbReference>
<dbReference type="GeneID" id="90531892"/>
<dbReference type="InterPro" id="IPR005479">
    <property type="entry name" value="CPAse_ATP-bd"/>
</dbReference>
<dbReference type="Gene3D" id="3.30.470.20">
    <property type="entry name" value="ATP-grasp fold, B domain"/>
    <property type="match status" value="1"/>
</dbReference>
<evidence type="ECO:0000313" key="3">
    <source>
        <dbReference type="EMBL" id="MCQ4840489.1"/>
    </source>
</evidence>
<dbReference type="EMBL" id="JANFZH010000024">
    <property type="protein sequence ID" value="MCQ4840489.1"/>
    <property type="molecule type" value="Genomic_DNA"/>
</dbReference>
<reference evidence="3 4" key="1">
    <citation type="submission" date="2022-06" db="EMBL/GenBank/DDBJ databases">
        <title>Isolation of gut microbiota from human fecal samples.</title>
        <authorList>
            <person name="Pamer E.G."/>
            <person name="Barat B."/>
            <person name="Waligurski E."/>
            <person name="Medina S."/>
            <person name="Paddock L."/>
            <person name="Mostad J."/>
        </authorList>
    </citation>
    <scope>NUCLEOTIDE SEQUENCE [LARGE SCALE GENOMIC DNA]</scope>
    <source>
        <strain evidence="3 4">DFI.9.73</strain>
    </source>
</reference>
<dbReference type="PROSITE" id="PS00867">
    <property type="entry name" value="CPSASE_2"/>
    <property type="match status" value="1"/>
</dbReference>
<dbReference type="InterPro" id="IPR011761">
    <property type="entry name" value="ATP-grasp"/>
</dbReference>
<comment type="caution">
    <text evidence="3">The sequence shown here is derived from an EMBL/GenBank/DDBJ whole genome shotgun (WGS) entry which is preliminary data.</text>
</comment>
<proteinExistence type="predicted"/>
<dbReference type="SUPFAM" id="SSF56059">
    <property type="entry name" value="Glutathione synthetase ATP-binding domain-like"/>
    <property type="match status" value="1"/>
</dbReference>
<dbReference type="InterPro" id="IPR003806">
    <property type="entry name" value="ATP-grasp_PylC-type"/>
</dbReference>
<organism evidence="3 4">
    <name type="scientific">Neglectibacter timonensis</name>
    <dbReference type="NCBI Taxonomy" id="1776382"/>
    <lineage>
        <taxon>Bacteria</taxon>
        <taxon>Bacillati</taxon>
        <taxon>Bacillota</taxon>
        <taxon>Clostridia</taxon>
        <taxon>Eubacteriales</taxon>
        <taxon>Oscillospiraceae</taxon>
        <taxon>Neglectibacter</taxon>
    </lineage>
</organism>
<dbReference type="PROSITE" id="PS50975">
    <property type="entry name" value="ATP_GRASP"/>
    <property type="match status" value="1"/>
</dbReference>
<feature type="domain" description="ATP-grasp" evidence="2">
    <location>
        <begin position="131"/>
        <end position="308"/>
    </location>
</feature>
<sequence length="386" mass="42577">MTLPLPPVLFTDVKYRASLAAVQALGKAGYPVYTAQTEAELQGTPPAFSSVYAKGVFLVPGSCYDVEYPARLAEICNSIRAEKEQVPVLFPIGAATLSQVAGHSEELASTARFLISPPEVLDRANDKRAVAELAQTLNIPIPEEFDCREDRLPPRFPVVIKPRCGEKLGLHAEERYCKVYQESDFAAAYSKMARFDPEPVVQELLTGDGVGVSAVMDQNSRPVSVVCHRRIREYPIEGGPSACCESFWDGTLVRYAVELLQALHFVGIAMVEFKDGKLLEINPRVWGSFPLTEKCGSPFSLRYVQAASGNAAAVCEGPEYKEGIRMRFLLNDTLACLSYLCHGQPGKALSGLTEPFRPKSKEALFSWRDPKPFFLYLKNTLTKRGD</sequence>
<evidence type="ECO:0000256" key="1">
    <source>
        <dbReference type="PROSITE-ProRule" id="PRU00409"/>
    </source>
</evidence>
<evidence type="ECO:0000313" key="4">
    <source>
        <dbReference type="Proteomes" id="UP001524473"/>
    </source>
</evidence>
<dbReference type="RefSeq" id="WP_066862480.1">
    <property type="nucleotide sequence ID" value="NZ_CABKVV010000013.1"/>
</dbReference>
<name>A0ABT1S0M0_9FIRM</name>